<keyword evidence="2" id="KW-1003">Cell membrane</keyword>
<keyword evidence="4 8" id="KW-1133">Transmembrane helix</keyword>
<comment type="subcellular location">
    <subcellularLocation>
        <location evidence="1">Cell membrane</location>
        <topology evidence="1">Multi-pass membrane protein</topology>
    </subcellularLocation>
</comment>
<keyword evidence="5 8" id="KW-0472">Membrane</keyword>
<sequence>MRMLNFTKNSAFLETNLFSQDGITACTRKLPVEKHTGKKLLQLLVYSAIPGRWIVDNLTNSIDQLVSSGNADIAISQTTLTLDTVNFTDLHMTYLQPTSSFKYFAILTQPPARTIRNAITVPFTTAMWSAYACVIFFIFITILISTRISVHFKRKYYAKHDTWTISDVFLTVMATVCQQEFNIIKKKGPSLSFSLKLIVWTSYLTGTTIYIGYSATVVSFMATRNLVPIRTAEELKSSSLPIYGDGDNIGNPYVYEGVVDTTDPRNILSPEEALQKLQTEVGAYLGFSDAYTAAGLRMGLTEDFLCKKFSHIPFSKIDYKSSMFVKKGSPYREFFNYRWNAS</sequence>
<evidence type="ECO:0000256" key="5">
    <source>
        <dbReference type="ARBA" id="ARBA00023136"/>
    </source>
</evidence>
<evidence type="ECO:0000313" key="9">
    <source>
        <dbReference type="EMBL" id="OXA57407.1"/>
    </source>
</evidence>
<proteinExistence type="predicted"/>
<evidence type="ECO:0008006" key="11">
    <source>
        <dbReference type="Google" id="ProtNLM"/>
    </source>
</evidence>
<dbReference type="EMBL" id="LNIX01000003">
    <property type="protein sequence ID" value="OXA57407.1"/>
    <property type="molecule type" value="Genomic_DNA"/>
</dbReference>
<evidence type="ECO:0000256" key="4">
    <source>
        <dbReference type="ARBA" id="ARBA00022989"/>
    </source>
</evidence>
<dbReference type="Gene3D" id="1.10.287.70">
    <property type="match status" value="1"/>
</dbReference>
<protein>
    <recommendedName>
        <fullName evidence="11">Ionotropic glutamate receptor C-terminal domain-containing protein</fullName>
    </recommendedName>
</protein>
<evidence type="ECO:0000313" key="10">
    <source>
        <dbReference type="Proteomes" id="UP000198287"/>
    </source>
</evidence>
<accession>A0A226EJW0</accession>
<dbReference type="Proteomes" id="UP000198287">
    <property type="component" value="Unassembled WGS sequence"/>
</dbReference>
<keyword evidence="7" id="KW-0325">Glycoprotein</keyword>
<evidence type="ECO:0000256" key="7">
    <source>
        <dbReference type="ARBA" id="ARBA00023180"/>
    </source>
</evidence>
<comment type="caution">
    <text evidence="9">The sequence shown here is derived from an EMBL/GenBank/DDBJ whole genome shotgun (WGS) entry which is preliminary data.</text>
</comment>
<gene>
    <name evidence="9" type="ORF">Fcan01_06582</name>
</gene>
<dbReference type="GO" id="GO:0005886">
    <property type="term" value="C:plasma membrane"/>
    <property type="evidence" value="ECO:0007669"/>
    <property type="project" value="UniProtKB-SubCell"/>
</dbReference>
<name>A0A226EJW0_FOLCA</name>
<keyword evidence="6" id="KW-0675">Receptor</keyword>
<reference evidence="9 10" key="1">
    <citation type="submission" date="2015-12" db="EMBL/GenBank/DDBJ databases">
        <title>The genome of Folsomia candida.</title>
        <authorList>
            <person name="Faddeeva A."/>
            <person name="Derks M.F."/>
            <person name="Anvar Y."/>
            <person name="Smit S."/>
            <person name="Van Straalen N."/>
            <person name="Roelofs D."/>
        </authorList>
    </citation>
    <scope>NUCLEOTIDE SEQUENCE [LARGE SCALE GENOMIC DNA]</scope>
    <source>
        <strain evidence="9 10">VU population</strain>
        <tissue evidence="9">Whole body</tissue>
    </source>
</reference>
<organism evidence="9 10">
    <name type="scientific">Folsomia candida</name>
    <name type="common">Springtail</name>
    <dbReference type="NCBI Taxonomy" id="158441"/>
    <lineage>
        <taxon>Eukaryota</taxon>
        <taxon>Metazoa</taxon>
        <taxon>Ecdysozoa</taxon>
        <taxon>Arthropoda</taxon>
        <taxon>Hexapoda</taxon>
        <taxon>Collembola</taxon>
        <taxon>Entomobryomorpha</taxon>
        <taxon>Isotomoidea</taxon>
        <taxon>Isotomidae</taxon>
        <taxon>Proisotominae</taxon>
        <taxon>Folsomia</taxon>
    </lineage>
</organism>
<evidence type="ECO:0000256" key="3">
    <source>
        <dbReference type="ARBA" id="ARBA00022692"/>
    </source>
</evidence>
<evidence type="ECO:0000256" key="2">
    <source>
        <dbReference type="ARBA" id="ARBA00022475"/>
    </source>
</evidence>
<evidence type="ECO:0000256" key="8">
    <source>
        <dbReference type="SAM" id="Phobius"/>
    </source>
</evidence>
<dbReference type="PANTHER" id="PTHR42643">
    <property type="entry name" value="IONOTROPIC RECEPTOR 20A-RELATED"/>
    <property type="match status" value="1"/>
</dbReference>
<dbReference type="PANTHER" id="PTHR42643:SF24">
    <property type="entry name" value="IONOTROPIC RECEPTOR 60A"/>
    <property type="match status" value="1"/>
</dbReference>
<evidence type="ECO:0000256" key="6">
    <source>
        <dbReference type="ARBA" id="ARBA00023170"/>
    </source>
</evidence>
<dbReference type="SUPFAM" id="SSF53850">
    <property type="entry name" value="Periplasmic binding protein-like II"/>
    <property type="match status" value="1"/>
</dbReference>
<feature type="transmembrane region" description="Helical" evidence="8">
    <location>
        <begin position="193"/>
        <end position="213"/>
    </location>
</feature>
<evidence type="ECO:0000256" key="1">
    <source>
        <dbReference type="ARBA" id="ARBA00004651"/>
    </source>
</evidence>
<keyword evidence="10" id="KW-1185">Reference proteome</keyword>
<dbReference type="AlphaFoldDB" id="A0A226EJW0"/>
<dbReference type="InterPro" id="IPR052192">
    <property type="entry name" value="Insect_Ionotropic_Sensory_Rcpt"/>
</dbReference>
<keyword evidence="3 8" id="KW-0812">Transmembrane</keyword>
<feature type="transmembrane region" description="Helical" evidence="8">
    <location>
        <begin position="128"/>
        <end position="150"/>
    </location>
</feature>